<dbReference type="GO" id="GO:0022625">
    <property type="term" value="C:cytosolic large ribosomal subunit"/>
    <property type="evidence" value="ECO:0007669"/>
    <property type="project" value="TreeGrafter"/>
</dbReference>
<feature type="compositionally biased region" description="Acidic residues" evidence="6">
    <location>
        <begin position="179"/>
        <end position="214"/>
    </location>
</feature>
<dbReference type="NCBIfam" id="NF004612">
    <property type="entry name" value="PRK05943.1"/>
    <property type="match status" value="1"/>
</dbReference>
<dbReference type="GO" id="GO:0008097">
    <property type="term" value="F:5S rRNA binding"/>
    <property type="evidence" value="ECO:0007669"/>
    <property type="project" value="InterPro"/>
</dbReference>
<dbReference type="GO" id="GO:0003735">
    <property type="term" value="F:structural constituent of ribosome"/>
    <property type="evidence" value="ECO:0007669"/>
    <property type="project" value="InterPro"/>
</dbReference>
<dbReference type="RefSeq" id="WP_129315089.1">
    <property type="nucleotide sequence ID" value="NZ_CP197643.1"/>
</dbReference>
<feature type="domain" description="Large ribosomal subunit protein bL25 L25" evidence="7">
    <location>
        <begin position="7"/>
        <end position="91"/>
    </location>
</feature>
<keyword evidence="10" id="KW-1185">Reference proteome</keyword>
<dbReference type="OrthoDB" id="5242980at2"/>
<feature type="domain" description="Large ribosomal subunit protein bL25 beta" evidence="8">
    <location>
        <begin position="100"/>
        <end position="177"/>
    </location>
</feature>
<dbReference type="PANTHER" id="PTHR33284:SF1">
    <property type="entry name" value="RIBOSOMAL PROTEIN L25_GLN-TRNA SYNTHETASE, ANTI-CODON-BINDING DOMAIN-CONTAINING PROTEIN"/>
    <property type="match status" value="1"/>
</dbReference>
<dbReference type="SUPFAM" id="SSF50715">
    <property type="entry name" value="Ribosomal protein L25-like"/>
    <property type="match status" value="1"/>
</dbReference>
<evidence type="ECO:0000256" key="3">
    <source>
        <dbReference type="ARBA" id="ARBA00022980"/>
    </source>
</evidence>
<evidence type="ECO:0000313" key="9">
    <source>
        <dbReference type="EMBL" id="MUN54975.1"/>
    </source>
</evidence>
<dbReference type="InterPro" id="IPR037121">
    <property type="entry name" value="Ribosomal_bL25_C"/>
</dbReference>
<keyword evidence="3 5" id="KW-0689">Ribosomal protein</keyword>
<evidence type="ECO:0000259" key="7">
    <source>
        <dbReference type="Pfam" id="PF01386"/>
    </source>
</evidence>
<organism evidence="9 10">
    <name type="scientific">Rothia koreensis</name>
    <dbReference type="NCBI Taxonomy" id="592378"/>
    <lineage>
        <taxon>Bacteria</taxon>
        <taxon>Bacillati</taxon>
        <taxon>Actinomycetota</taxon>
        <taxon>Actinomycetes</taxon>
        <taxon>Micrococcales</taxon>
        <taxon>Micrococcaceae</taxon>
        <taxon>Rothia</taxon>
    </lineage>
</organism>
<dbReference type="Proteomes" id="UP000462152">
    <property type="component" value="Unassembled WGS sequence"/>
</dbReference>
<dbReference type="InterPro" id="IPR020056">
    <property type="entry name" value="Rbsml_bL25/Gln-tRNA_synth_N"/>
</dbReference>
<dbReference type="Pfam" id="PF01386">
    <property type="entry name" value="Ribosomal_L25p"/>
    <property type="match status" value="1"/>
</dbReference>
<dbReference type="Pfam" id="PF14693">
    <property type="entry name" value="Ribosomal_TL5_C"/>
    <property type="match status" value="1"/>
</dbReference>
<keyword evidence="1 5" id="KW-0699">rRNA-binding</keyword>
<dbReference type="InterPro" id="IPR001021">
    <property type="entry name" value="Ribosomal_bL25_long"/>
</dbReference>
<evidence type="ECO:0000256" key="6">
    <source>
        <dbReference type="SAM" id="MobiDB-lite"/>
    </source>
</evidence>
<comment type="function">
    <text evidence="5">This is one of the proteins that binds to the 5S RNA in the ribosome where it forms part of the central protuberance.</text>
</comment>
<keyword evidence="2 5" id="KW-0694">RNA-binding</keyword>
<dbReference type="HAMAP" id="MF_01334">
    <property type="entry name" value="Ribosomal_bL25_CTC"/>
    <property type="match status" value="1"/>
</dbReference>
<protein>
    <recommendedName>
        <fullName evidence="5">Large ribosomal subunit protein bL25</fullName>
    </recommendedName>
    <alternativeName>
        <fullName evidence="5">General stress protein CTC</fullName>
    </alternativeName>
</protein>
<keyword evidence="4 5" id="KW-0687">Ribonucleoprotein</keyword>
<dbReference type="EMBL" id="WOGT01000003">
    <property type="protein sequence ID" value="MUN54975.1"/>
    <property type="molecule type" value="Genomic_DNA"/>
</dbReference>
<dbReference type="InterPro" id="IPR020930">
    <property type="entry name" value="Ribosomal_uL5_bac-type"/>
</dbReference>
<dbReference type="GO" id="GO:0006412">
    <property type="term" value="P:translation"/>
    <property type="evidence" value="ECO:0007669"/>
    <property type="project" value="UniProtKB-UniRule"/>
</dbReference>
<dbReference type="Gene3D" id="2.40.240.10">
    <property type="entry name" value="Ribosomal Protein L25, Chain P"/>
    <property type="match status" value="1"/>
</dbReference>
<dbReference type="NCBIfam" id="NF004131">
    <property type="entry name" value="PRK05618.2-1"/>
    <property type="match status" value="1"/>
</dbReference>
<dbReference type="InterPro" id="IPR011035">
    <property type="entry name" value="Ribosomal_bL25/Gln-tRNA_synth"/>
</dbReference>
<evidence type="ECO:0000256" key="1">
    <source>
        <dbReference type="ARBA" id="ARBA00022730"/>
    </source>
</evidence>
<comment type="caution">
    <text evidence="9">The sequence shown here is derived from an EMBL/GenBank/DDBJ whole genome shotgun (WGS) entry which is preliminary data.</text>
</comment>
<sequence>MADRTKISAENRNEFGKGAARRIRRESKIPAVIYGHGEDPVHIVLPGHATMMAARNPNAVLSLDIEGKSHLAMIKDIQRHAIRPEIYHVDLLTVRRGERVEVEIPVTVEGEVAPGNLWTQPEQVVVVDADALDVPEEVLVSIDGRSDGEHVTAADLLLPEGVNLVSEEDLIIVNVSQEVEQDLGEETEEETEGEEAEEGASEDNSSEESDEDSE</sequence>
<gene>
    <name evidence="5" type="primary">rplY</name>
    <name evidence="5" type="synonym">ctc</name>
    <name evidence="9" type="ORF">GMA10_07085</name>
</gene>
<dbReference type="InterPro" id="IPR029751">
    <property type="entry name" value="Ribosomal_L25_dom"/>
</dbReference>
<evidence type="ECO:0000313" key="10">
    <source>
        <dbReference type="Proteomes" id="UP000462152"/>
    </source>
</evidence>
<name>A0A7K1LIF4_9MICC</name>
<comment type="subunit">
    <text evidence="5">Part of the 50S ribosomal subunit; part of the 5S rRNA/L5/L18/L25 subcomplex. Contacts the 5S rRNA. Binds to the 5S rRNA independently of L5 and L18.</text>
</comment>
<evidence type="ECO:0000256" key="2">
    <source>
        <dbReference type="ARBA" id="ARBA00022884"/>
    </source>
</evidence>
<dbReference type="Gene3D" id="2.170.120.20">
    <property type="entry name" value="Ribosomal protein L25, beta domain"/>
    <property type="match status" value="1"/>
</dbReference>
<feature type="region of interest" description="Disordered" evidence="6">
    <location>
        <begin position="176"/>
        <end position="214"/>
    </location>
</feature>
<dbReference type="InterPro" id="IPR020057">
    <property type="entry name" value="Ribosomal_bL25_b-dom"/>
</dbReference>
<evidence type="ECO:0000259" key="8">
    <source>
        <dbReference type="Pfam" id="PF14693"/>
    </source>
</evidence>
<evidence type="ECO:0000256" key="4">
    <source>
        <dbReference type="ARBA" id="ARBA00023274"/>
    </source>
</evidence>
<proteinExistence type="inferred from homology"/>
<comment type="similarity">
    <text evidence="5">Belongs to the bacterial ribosomal protein bL25 family. CTC subfamily.</text>
</comment>
<evidence type="ECO:0000256" key="5">
    <source>
        <dbReference type="HAMAP-Rule" id="MF_01334"/>
    </source>
</evidence>
<dbReference type="NCBIfam" id="TIGR00731">
    <property type="entry name" value="bL25_bact_ctc"/>
    <property type="match status" value="1"/>
</dbReference>
<accession>A0A7K1LIF4</accession>
<reference evidence="9 10" key="1">
    <citation type="submission" date="2019-12" db="EMBL/GenBank/DDBJ databases">
        <authorList>
            <person name="Li J."/>
            <person name="Shi Y."/>
            <person name="Xu G."/>
            <person name="Xiao D."/>
            <person name="Ran X."/>
        </authorList>
    </citation>
    <scope>NUCLEOTIDE SEQUENCE [LARGE SCALE GENOMIC DNA]</scope>
    <source>
        <strain evidence="9 10">JCM 15915</strain>
    </source>
</reference>
<dbReference type="AlphaFoldDB" id="A0A7K1LIF4"/>
<dbReference type="PANTHER" id="PTHR33284">
    <property type="entry name" value="RIBOSOMAL PROTEIN L25/GLN-TRNA SYNTHETASE, ANTI-CODON-BINDING DOMAIN-CONTAINING PROTEIN"/>
    <property type="match status" value="1"/>
</dbReference>
<dbReference type="CDD" id="cd00495">
    <property type="entry name" value="Ribosomal_L25_TL5_CTC"/>
    <property type="match status" value="1"/>
</dbReference>